<dbReference type="Gene3D" id="3.20.20.80">
    <property type="entry name" value="Glycosidases"/>
    <property type="match status" value="1"/>
</dbReference>
<sequence>MEIKGYTYGYMAKRGAYQSEAAKESQEAMFDLGVNWMCLAFPLMQDTYQSTEIRFDYRYDITEKDIVVAIRRAKDRNIKVCLKPMVNCKDHIWRAYIDFPDEDFLGKDSYWKQWFESYTAFLLHYAEIAQDTGCEMFCIGCEMLGTERKEEYWRELIKKIREVYEGPITYNTNHGREDKVSWFDALDYIGTSAYYPVARAGGALKKSMVNEWSKIRDNLRTLSEKLNKKIIFMEIGCRSAKGCATMPWDFMHMELERDEEEQAAFYESCLEVFFDEPWFCGIFWWDWSTEIYSTEEEAKKDVGFNIHRKKAEDVIKKWYQKE</sequence>
<accession>A9KLE3</accession>
<dbReference type="InterPro" id="IPR055151">
    <property type="entry name" value="GH113"/>
</dbReference>
<evidence type="ECO:0000313" key="2">
    <source>
        <dbReference type="Proteomes" id="UP000000370"/>
    </source>
</evidence>
<dbReference type="SUPFAM" id="SSF51445">
    <property type="entry name" value="(Trans)glycosidases"/>
    <property type="match status" value="1"/>
</dbReference>
<reference evidence="2" key="1">
    <citation type="submission" date="2007-11" db="EMBL/GenBank/DDBJ databases">
        <title>Complete genome sequence of Clostridium phytofermentans ISDg.</title>
        <authorList>
            <person name="Leschine S.B."/>
            <person name="Warnick T.A."/>
            <person name="Blanchard J.L."/>
            <person name="Schnell D.J."/>
            <person name="Petit E.L."/>
            <person name="LaTouf W.G."/>
            <person name="Copeland A."/>
            <person name="Lucas S."/>
            <person name="Lapidus A."/>
            <person name="Barry K."/>
            <person name="Glavina del Rio T."/>
            <person name="Dalin E."/>
            <person name="Tice H."/>
            <person name="Pitluck S."/>
            <person name="Kiss H."/>
            <person name="Brettin T."/>
            <person name="Bruce D."/>
            <person name="Detter J.C."/>
            <person name="Han C."/>
            <person name="Kuske C."/>
            <person name="Schmutz J."/>
            <person name="Larimer F."/>
            <person name="Land M."/>
            <person name="Hauser L."/>
            <person name="Kyrpides N."/>
            <person name="Kim E.A."/>
            <person name="Richardson P."/>
        </authorList>
    </citation>
    <scope>NUCLEOTIDE SEQUENCE [LARGE SCALE GENOMIC DNA]</scope>
    <source>
        <strain evidence="2">ATCC 700394 / DSM 18823 / ISDg</strain>
    </source>
</reference>
<dbReference type="STRING" id="357809.Cphy_0886"/>
<evidence type="ECO:0008006" key="3">
    <source>
        <dbReference type="Google" id="ProtNLM"/>
    </source>
</evidence>
<dbReference type="CDD" id="cd19608">
    <property type="entry name" value="GH113_mannanase-like"/>
    <property type="match status" value="1"/>
</dbReference>
<dbReference type="Pfam" id="PF22612">
    <property type="entry name" value="GH113"/>
    <property type="match status" value="1"/>
</dbReference>
<protein>
    <recommendedName>
        <fullName evidence="3">Glycosyl hydrolase family 53</fullName>
    </recommendedName>
</protein>
<dbReference type="RefSeq" id="WP_012198917.1">
    <property type="nucleotide sequence ID" value="NC_010001.1"/>
</dbReference>
<organism evidence="1 2">
    <name type="scientific">Lachnoclostridium phytofermentans (strain ATCC 700394 / DSM 18823 / ISDg)</name>
    <name type="common">Clostridium phytofermentans</name>
    <dbReference type="NCBI Taxonomy" id="357809"/>
    <lineage>
        <taxon>Bacteria</taxon>
        <taxon>Bacillati</taxon>
        <taxon>Bacillota</taxon>
        <taxon>Clostridia</taxon>
        <taxon>Lachnospirales</taxon>
        <taxon>Lachnospiraceae</taxon>
    </lineage>
</organism>
<dbReference type="HOGENOM" id="CLU_074032_0_0_9"/>
<keyword evidence="2" id="KW-1185">Reference proteome</keyword>
<dbReference type="eggNOG" id="COG2357">
    <property type="taxonomic scope" value="Bacteria"/>
</dbReference>
<dbReference type="AlphaFoldDB" id="A9KLE3"/>
<name>A9KLE3_LACP7</name>
<dbReference type="InterPro" id="IPR017853">
    <property type="entry name" value="GH"/>
</dbReference>
<dbReference type="CAZy" id="GH113">
    <property type="family name" value="Glycoside Hydrolase Family 113"/>
</dbReference>
<dbReference type="EMBL" id="CP000885">
    <property type="protein sequence ID" value="ABX41272.1"/>
    <property type="molecule type" value="Genomic_DNA"/>
</dbReference>
<gene>
    <name evidence="1" type="ordered locus">Cphy_0886</name>
</gene>
<proteinExistence type="predicted"/>
<evidence type="ECO:0000313" key="1">
    <source>
        <dbReference type="EMBL" id="ABX41272.1"/>
    </source>
</evidence>
<dbReference type="KEGG" id="cpy:Cphy_0886"/>
<dbReference type="Proteomes" id="UP000000370">
    <property type="component" value="Chromosome"/>
</dbReference>